<evidence type="ECO:0000259" key="1">
    <source>
        <dbReference type="Pfam" id="PF15711"/>
    </source>
</evidence>
<evidence type="ECO:0000313" key="3">
    <source>
        <dbReference type="Proteomes" id="UP000827754"/>
    </source>
</evidence>
<protein>
    <recommendedName>
        <fullName evidence="1">ILEI/PANDER domain-containing protein</fullName>
    </recommendedName>
</protein>
<dbReference type="InterPro" id="IPR039477">
    <property type="entry name" value="ILEI/PANDER_dom"/>
</dbReference>
<dbReference type="Proteomes" id="UP000827754">
    <property type="component" value="Segment"/>
</dbReference>
<keyword evidence="3" id="KW-1185">Reference proteome</keyword>
<evidence type="ECO:0000313" key="2">
    <source>
        <dbReference type="EMBL" id="UAW53221.1"/>
    </source>
</evidence>
<gene>
    <name evidence="2" type="ORF">pEaSNUABM30_00103</name>
</gene>
<feature type="domain" description="ILEI/PANDER" evidence="1">
    <location>
        <begin position="405"/>
        <end position="502"/>
    </location>
</feature>
<sequence length="967" mass="107602">MLKQSCLYLRGITSGYSGSASNNPGSADAGMSPDFSTLTSIAVDGHASGYICGFGSAFMNGDFVTPYSFNIVEGYGWIGNYNNTQFNQAVGALRHIRLMMDMNCNFTHGYDILLMSDGASVTETKAYNNWGQFARYLERERYNVYSHTLAEIQAGAFGYNGDKQYFKQFALTIFCLSATSQTMPAQMCNAIANAIKEGISFVVLQKGPGEGAANFNAIFSQIGISTQKTTSIVATKTARNRQVAQYGDHIAWNQVGQLHLTQGFRSAQGYRFTDTGGARQTSMSGQPGTWIPFWCGTVDINDDTQAYTPPFFSDVCCVDPGTRYEANFDAYTFPSKPDNWAAGLANKTHSISWYNNTDQSLVNRGRIFFHAVGYGVPGSGSNYTPQTNPGYTIINGTRYAEARSYSVYKIDKVSLQVVERRQFDVHGDGGEGKGSGLVNAGQMAAYLNSISSAYWVLITMFDEASYNRKASGLDAAMYRIGASRRIFDGPNFYYRAAYCCFGSPGLGEGNAIVEMLKGEKDNDPNATFDVGFDFDGNGWPYVTGTNAITPQTQINQAALENGRGMRIRYGKTLDVPDMSKFFGAKYTSTFRDNRFKKLPMYETKTFVISVENPCAPKPLVQSHDWVHVVNRANNRYVKYPFKDLNEYLITTSDGSGQNEMCTSHLMMNWEMFGGGGGGTIYNSAGASHKIYCGTENGNINDPNSLYINTTEEGKVWHIYERKYNLITGVPARDSNDWQVHWKWSGPGSQGHNIQIDAGYEYIVFSYDRYGELELAERHFFVPPAEYLPKWGSNYYTRDFSNSTTFTVDRSLRCNAYCEKSSDRGGENGIMMIIRRPLYLTTGSADRTGWECIFNNNSTTVPRGNNYMIPCVKDYQYMVLCTVSDGAYSSHHFNAWNGAFDMVWEGLFEADSGGRASWLSDLQTLMKSGNSGGRTMDCFIDDARAAPIGVFQVWRRPILCWEPDEILH</sequence>
<dbReference type="PROSITE" id="PS52031">
    <property type="entry name" value="GG_LECTIN"/>
    <property type="match status" value="1"/>
</dbReference>
<dbReference type="EMBL" id="MZ443778">
    <property type="protein sequence ID" value="UAW53221.1"/>
    <property type="molecule type" value="Genomic_DNA"/>
</dbReference>
<name>A0AAE9BSG8_9CAUD</name>
<reference evidence="2 3" key="1">
    <citation type="submission" date="2021-06" db="EMBL/GenBank/DDBJ databases">
        <title>Complete genome sequence of Erwinia phage pEa_SNUABM_30.</title>
        <authorList>
            <person name="Kim S.G."/>
            <person name="Park S.C."/>
        </authorList>
    </citation>
    <scope>NUCLEOTIDE SEQUENCE [LARGE SCALE GENOMIC DNA]</scope>
</reference>
<organism evidence="2 3">
    <name type="scientific">Erwinia phage pEa_SNUABM_30</name>
    <dbReference type="NCBI Taxonomy" id="2869553"/>
    <lineage>
        <taxon>Viruses</taxon>
        <taxon>Duplodnaviria</taxon>
        <taxon>Heunggongvirae</taxon>
        <taxon>Uroviricota</taxon>
        <taxon>Caudoviricetes</taxon>
        <taxon>Alexandravirus</taxon>
        <taxon>Alexandravirus SNUABM30</taxon>
    </lineage>
</organism>
<dbReference type="Pfam" id="PF15711">
    <property type="entry name" value="ILEI"/>
    <property type="match status" value="1"/>
</dbReference>
<proteinExistence type="predicted"/>
<accession>A0AAE9BSG8</accession>